<dbReference type="VEuPathDB" id="FungiDB:PSHT_15378"/>
<feature type="region of interest" description="Disordered" evidence="1">
    <location>
        <begin position="484"/>
        <end position="549"/>
    </location>
</feature>
<protein>
    <submittedName>
        <fullName evidence="3">Uncharacterized protein</fullName>
    </submittedName>
</protein>
<comment type="caution">
    <text evidence="3">The sequence shown here is derived from an EMBL/GenBank/DDBJ whole genome shotgun (WGS) entry which is preliminary data.</text>
</comment>
<dbReference type="AlphaFoldDB" id="A0A2S4UUX8"/>
<evidence type="ECO:0000313" key="4">
    <source>
        <dbReference type="Proteomes" id="UP000239156"/>
    </source>
</evidence>
<feature type="region of interest" description="Disordered" evidence="1">
    <location>
        <begin position="734"/>
        <end position="791"/>
    </location>
</feature>
<sequence length="1172" mass="134243">LAHSSFAMLTFFKSAILCMALHQVGAAILSSLDSEAHGGQSAKLGGWFHTPERERNIGYESKSIKHHINLLDPKGDKEFSLIKSQLGSLHDALKEPLGWYDNNINIWYSLLKQLDDFKTAQRINPDATKAKFQLDFLKCLFTVGDHIVRYKLIHPELIESSQFLEPKTLLAMVEFHIDLLFLKNGERFFDAPDSVIPQLEFMKTSLTFKHFRQSILALSDEDQTQVVYVSLRTILSHIPGILSQRQLSPIFTEISQLFRRPESLQEIDGLSSSLRKESDIFHVLDRKENLPTVSLIIELISYFRFPRAAYAHRKIEFQMVYYILEFLEDHYQPVMDAMLQQRPNDLDLRKQLEFINGLLKFFRNRDQYPISTYENPDISFWTMTKGGSALSTWIDSYILGESHHVTIFKDLGVFVCAFLHIVDASIVTALSEEAHATQDSVSEYLIIFFMSHVFSRPRISACVCSIPSGFQVTLRGNAQAKSSDTIINSTPVESSGTPVESSVTPVESSGTPVESSGNDQLEQKEYGIIPETKSERDAERERMSKDRLGTKDQIALLDPKSHQEFIDIKSQLQELHHALKIPTIIRVYRLSGLNWSLDLLLPRSIHKSPKDVPGVGPKVWPWFEAKRTYQQGSPVTQDSKEHALVDWATHPHEFSSQATHRAQKAFIHCCLQAIRLERHSPVVTTLAVRKGAKSGTAESSMSSSARVEHGEVQRGRVDTTGMIDFANSLRKNRLASQALESSPKGPTELTRGGHPSNTAALVPSQDGQADSSSSPLGWKGNPDRNLPISSTRRGLLDGEELEIVHGKVVKPMIELWNPLEKKLIDFQTAQHDALDDIKAEFQLDFLRSLFLLGDYIFTYGLLPSEFIENIKIFQPQTVKDMVKFHIELLFLKHKHKFFVAPDSVIPQLEFLTTGSAVKHLHRSIKDEDQQHVVYLSLRTVVSHALENFPDRQLGSAYTDISSRFCRDEFLDEARRLSSALRDEPDIDHLKRSEHSSVVLLIEKLLIYFRSPMSTVIFRRLGFQLTFYILEYLEHNFQPIMEAMLREDEPILFQMQLKFTSSYLKFFRNRDQYPISMYENPDMSFLTMWEDESKDPDSVHLRRWIRVFFVDTFQHDTWQELEGTTPTERYNIWMARLYGTSDPSEAMTVPRQTSRSASVHRLSRFFNRISSFS</sequence>
<feature type="chain" id="PRO_5015697266" evidence="2">
    <location>
        <begin position="27"/>
        <end position="1172"/>
    </location>
</feature>
<evidence type="ECO:0000256" key="1">
    <source>
        <dbReference type="SAM" id="MobiDB-lite"/>
    </source>
</evidence>
<reference evidence="3" key="1">
    <citation type="submission" date="2017-12" db="EMBL/GenBank/DDBJ databases">
        <title>Gene loss provides genomic basis for host adaptation in cereal stripe rust fungi.</title>
        <authorList>
            <person name="Xia C."/>
        </authorList>
    </citation>
    <scope>NUCLEOTIDE SEQUENCE [LARGE SCALE GENOMIC DNA]</scope>
    <source>
        <strain evidence="3">93-210</strain>
    </source>
</reference>
<evidence type="ECO:0000256" key="2">
    <source>
        <dbReference type="SAM" id="SignalP"/>
    </source>
</evidence>
<feature type="compositionally biased region" description="Polar residues" evidence="1">
    <location>
        <begin position="484"/>
        <end position="496"/>
    </location>
</feature>
<dbReference type="EMBL" id="PKSL01000165">
    <property type="protein sequence ID" value="POW01097.1"/>
    <property type="molecule type" value="Genomic_DNA"/>
</dbReference>
<feature type="region of interest" description="Disordered" evidence="1">
    <location>
        <begin position="689"/>
        <end position="713"/>
    </location>
</feature>
<dbReference type="VEuPathDB" id="FungiDB:PSTT_12694"/>
<proteinExistence type="predicted"/>
<keyword evidence="2" id="KW-0732">Signal</keyword>
<evidence type="ECO:0000313" key="3">
    <source>
        <dbReference type="EMBL" id="POW01097.1"/>
    </source>
</evidence>
<keyword evidence="4" id="KW-1185">Reference proteome</keyword>
<organism evidence="3 4">
    <name type="scientific">Puccinia striiformis</name>
    <dbReference type="NCBI Taxonomy" id="27350"/>
    <lineage>
        <taxon>Eukaryota</taxon>
        <taxon>Fungi</taxon>
        <taxon>Dikarya</taxon>
        <taxon>Basidiomycota</taxon>
        <taxon>Pucciniomycotina</taxon>
        <taxon>Pucciniomycetes</taxon>
        <taxon>Pucciniales</taxon>
        <taxon>Pucciniaceae</taxon>
        <taxon>Puccinia</taxon>
    </lineage>
</organism>
<feature type="compositionally biased region" description="Low complexity" evidence="1">
    <location>
        <begin position="497"/>
        <end position="513"/>
    </location>
</feature>
<name>A0A2S4UUX8_9BASI</name>
<dbReference type="Proteomes" id="UP000239156">
    <property type="component" value="Unassembled WGS sequence"/>
</dbReference>
<feature type="non-terminal residue" evidence="3">
    <location>
        <position position="1"/>
    </location>
</feature>
<accession>A0A2S4UUX8</accession>
<feature type="signal peptide" evidence="2">
    <location>
        <begin position="1"/>
        <end position="26"/>
    </location>
</feature>
<feature type="compositionally biased region" description="Polar residues" evidence="1">
    <location>
        <begin position="755"/>
        <end position="775"/>
    </location>
</feature>
<gene>
    <name evidence="3" type="ORF">PSTT_12694</name>
</gene>
<feature type="compositionally biased region" description="Basic and acidic residues" evidence="1">
    <location>
        <begin position="532"/>
        <end position="549"/>
    </location>
</feature>